<dbReference type="STRING" id="1245745.A0A0A2WAH7"/>
<feature type="region of interest" description="Disordered" evidence="1">
    <location>
        <begin position="128"/>
        <end position="264"/>
    </location>
</feature>
<dbReference type="eggNOG" id="ENOG502RJK3">
    <property type="taxonomic scope" value="Eukaryota"/>
</dbReference>
<dbReference type="EMBL" id="ANFO01000378">
    <property type="protein sequence ID" value="KGQ09989.1"/>
    <property type="molecule type" value="Genomic_DNA"/>
</dbReference>
<comment type="caution">
    <text evidence="2">The sequence shown here is derived from an EMBL/GenBank/DDBJ whole genome shotgun (WGS) entry which is preliminary data.</text>
</comment>
<accession>A0A0A2WAH7</accession>
<feature type="region of interest" description="Disordered" evidence="1">
    <location>
        <begin position="308"/>
        <end position="372"/>
    </location>
</feature>
<evidence type="ECO:0000313" key="3">
    <source>
        <dbReference type="Proteomes" id="UP000030106"/>
    </source>
</evidence>
<proteinExistence type="predicted"/>
<feature type="compositionally biased region" description="Pro residues" evidence="1">
    <location>
        <begin position="318"/>
        <end position="330"/>
    </location>
</feature>
<dbReference type="AlphaFoldDB" id="A0A0A2WAH7"/>
<gene>
    <name evidence="2" type="ORF">BBAD15_g4672</name>
</gene>
<dbReference type="OrthoDB" id="5235778at2759"/>
<evidence type="ECO:0000313" key="2">
    <source>
        <dbReference type="EMBL" id="KGQ09989.1"/>
    </source>
</evidence>
<reference evidence="2 3" key="1">
    <citation type="submission" date="2012-10" db="EMBL/GenBank/DDBJ databases">
        <title>Genome sequencing and analysis of entomopathogenic fungi Beauveria bassiana D1-5.</title>
        <authorList>
            <person name="Li Q."/>
            <person name="Wang L."/>
            <person name="Zhang Z."/>
            <person name="Wang Q."/>
            <person name="Ren J."/>
            <person name="Wang M."/>
            <person name="Xu W."/>
            <person name="Wang J."/>
            <person name="Lu Y."/>
            <person name="Du Q."/>
            <person name="Sun Z."/>
        </authorList>
    </citation>
    <scope>NUCLEOTIDE SEQUENCE [LARGE SCALE GENOMIC DNA]</scope>
    <source>
        <strain evidence="2 3">D1-5</strain>
    </source>
</reference>
<dbReference type="HOGENOM" id="CLU_657181_0_0_1"/>
<feature type="compositionally biased region" description="Basic and acidic residues" evidence="1">
    <location>
        <begin position="166"/>
        <end position="175"/>
    </location>
</feature>
<evidence type="ECO:0000256" key="1">
    <source>
        <dbReference type="SAM" id="MobiDB-lite"/>
    </source>
</evidence>
<protein>
    <submittedName>
        <fullName evidence="2">Uncharacterized protein</fullName>
    </submittedName>
</protein>
<name>A0A0A2WAH7_BEABA</name>
<dbReference type="Proteomes" id="UP000030106">
    <property type="component" value="Unassembled WGS sequence"/>
</dbReference>
<feature type="compositionally biased region" description="Basic residues" evidence="1">
    <location>
        <begin position="332"/>
        <end position="346"/>
    </location>
</feature>
<feature type="compositionally biased region" description="Basic and acidic residues" evidence="1">
    <location>
        <begin position="140"/>
        <end position="152"/>
    </location>
</feature>
<organism evidence="2 3">
    <name type="scientific">Beauveria bassiana D1-5</name>
    <dbReference type="NCBI Taxonomy" id="1245745"/>
    <lineage>
        <taxon>Eukaryota</taxon>
        <taxon>Fungi</taxon>
        <taxon>Dikarya</taxon>
        <taxon>Ascomycota</taxon>
        <taxon>Pezizomycotina</taxon>
        <taxon>Sordariomycetes</taxon>
        <taxon>Hypocreomycetidae</taxon>
        <taxon>Hypocreales</taxon>
        <taxon>Cordycipitaceae</taxon>
        <taxon>Beauveria</taxon>
    </lineage>
</organism>
<sequence>MHSYSKIGGSSDFAARYPTRILVGYWLYSSEPEPDQHAVYGILSRDGKLRFKLVSETRDGKNIRGNYPPPSETWLIHEEIVLLPHLLDLNRLGMKEYCRERGRQVTAGEDAAQVSANVQKAVEYAERISTTGEGQRPRNLRWEREKCADRQRAIRKMGTASAHAKALHERAHGIKPDSPPSDLDQARPVQKPPSHHRAASSASSTKRRRSSASPLPLPNEQSTPTLPDMDPYKPPSPRTRGHPLPNDRPASSSFRAANIKVDEDTDRLPPLKAFRAANGGLDQTERLPPLHATLAADAMDLDDKERLPPIQSLAPKPARQPLPQHPLDSPPPRRKALPTSAIHRKTASTEEGAITATTPPTGDEDDEDGPRSTVFNGVTYVRRTNGSFKGKLVSPGKIITIEGQDYVEYCVLAKLSFI</sequence>